<evidence type="ECO:0000256" key="1">
    <source>
        <dbReference type="SAM" id="MobiDB-lite"/>
    </source>
</evidence>
<proteinExistence type="predicted"/>
<name>A0AAW8FMB5_9ACTN</name>
<organism evidence="2 3">
    <name type="scientific">Streptomyces canus</name>
    <dbReference type="NCBI Taxonomy" id="58343"/>
    <lineage>
        <taxon>Bacteria</taxon>
        <taxon>Bacillati</taxon>
        <taxon>Actinomycetota</taxon>
        <taxon>Actinomycetes</taxon>
        <taxon>Kitasatosporales</taxon>
        <taxon>Streptomycetaceae</taxon>
        <taxon>Streptomyces</taxon>
        <taxon>Streptomyces aurantiacus group</taxon>
    </lineage>
</organism>
<dbReference type="Proteomes" id="UP001234216">
    <property type="component" value="Unassembled WGS sequence"/>
</dbReference>
<comment type="caution">
    <text evidence="2">The sequence shown here is derived from an EMBL/GenBank/DDBJ whole genome shotgun (WGS) entry which is preliminary data.</text>
</comment>
<evidence type="ECO:0008006" key="4">
    <source>
        <dbReference type="Google" id="ProtNLM"/>
    </source>
</evidence>
<evidence type="ECO:0000313" key="3">
    <source>
        <dbReference type="Proteomes" id="UP001234216"/>
    </source>
</evidence>
<feature type="region of interest" description="Disordered" evidence="1">
    <location>
        <begin position="29"/>
        <end position="71"/>
    </location>
</feature>
<dbReference type="EMBL" id="JAUSZV010000005">
    <property type="protein sequence ID" value="MDQ0910270.1"/>
    <property type="molecule type" value="Genomic_DNA"/>
</dbReference>
<reference evidence="2" key="1">
    <citation type="submission" date="2023-07" db="EMBL/GenBank/DDBJ databases">
        <title>Comparative genomics of wheat-associated soil bacteria to identify genetic determinants of phenazine resistance.</title>
        <authorList>
            <person name="Mouncey N."/>
        </authorList>
    </citation>
    <scope>NUCLEOTIDE SEQUENCE</scope>
    <source>
        <strain evidence="2">V4I22</strain>
    </source>
</reference>
<gene>
    <name evidence="2" type="ORF">QFZ22_006255</name>
</gene>
<sequence>MVASLLVTVLLAAECEPPAIEVARAVPPACREEGGGDGDDADGPLAPGAAHDPGRVEVGRLGGVRARGSTA</sequence>
<dbReference type="AlphaFoldDB" id="A0AAW8FMB5"/>
<accession>A0AAW8FMB5</accession>
<dbReference type="RefSeq" id="WP_306980752.1">
    <property type="nucleotide sequence ID" value="NZ_JAUSZV010000005.1"/>
</dbReference>
<protein>
    <recommendedName>
        <fullName evidence="4">Secreted protein</fullName>
    </recommendedName>
</protein>
<evidence type="ECO:0000313" key="2">
    <source>
        <dbReference type="EMBL" id="MDQ0910270.1"/>
    </source>
</evidence>